<reference evidence="2 3" key="1">
    <citation type="journal article" date="2023" name="BMC Biotechnol.">
        <title>Vitis rotundifolia cv Carlos genome sequencing.</title>
        <authorList>
            <person name="Huff M."/>
            <person name="Hulse-Kemp A."/>
            <person name="Scheffler B."/>
            <person name="Youngblood R."/>
            <person name="Simpson S."/>
            <person name="Babiker E."/>
            <person name="Staton M."/>
        </authorList>
    </citation>
    <scope>NUCLEOTIDE SEQUENCE [LARGE SCALE GENOMIC DNA]</scope>
    <source>
        <tissue evidence="2">Leaf</tissue>
    </source>
</reference>
<keyword evidence="1" id="KW-0732">Signal</keyword>
<evidence type="ECO:0000313" key="2">
    <source>
        <dbReference type="EMBL" id="KAJ9691362.1"/>
    </source>
</evidence>
<feature type="chain" id="PRO_5041435667" evidence="1">
    <location>
        <begin position="29"/>
        <end position="139"/>
    </location>
</feature>
<evidence type="ECO:0000256" key="1">
    <source>
        <dbReference type="SAM" id="SignalP"/>
    </source>
</evidence>
<proteinExistence type="predicted"/>
<gene>
    <name evidence="2" type="ORF">PVL29_013519</name>
</gene>
<dbReference type="AlphaFoldDB" id="A0AA38ZMJ8"/>
<protein>
    <submittedName>
        <fullName evidence="2">Uncharacterized protein</fullName>
    </submittedName>
</protein>
<comment type="caution">
    <text evidence="2">The sequence shown here is derived from an EMBL/GenBank/DDBJ whole genome shotgun (WGS) entry which is preliminary data.</text>
</comment>
<accession>A0AA38ZMJ8</accession>
<dbReference type="Proteomes" id="UP001168098">
    <property type="component" value="Unassembled WGS sequence"/>
</dbReference>
<keyword evidence="3" id="KW-1185">Reference proteome</keyword>
<dbReference type="EMBL" id="JARBHA010000010">
    <property type="protein sequence ID" value="KAJ9691362.1"/>
    <property type="molecule type" value="Genomic_DNA"/>
</dbReference>
<name>A0AA38ZMJ8_VITRO</name>
<feature type="signal peptide" evidence="1">
    <location>
        <begin position="1"/>
        <end position="28"/>
    </location>
</feature>
<sequence length="139" mass="14792">MASALTHLPLLIVLAPSLLLCTFQLCSASRPLTGLNEEASMKQLTSHSLSQLKPILAAPLLEDPSNLMLPTFPSFQAPMPPSSPFTNFTPIFPFPTMPTIPPFPFIPTLPTIPTFPSIPSVPLPGFKDSGSLVTENGGP</sequence>
<organism evidence="2 3">
    <name type="scientific">Vitis rotundifolia</name>
    <name type="common">Muscadine grape</name>
    <dbReference type="NCBI Taxonomy" id="103349"/>
    <lineage>
        <taxon>Eukaryota</taxon>
        <taxon>Viridiplantae</taxon>
        <taxon>Streptophyta</taxon>
        <taxon>Embryophyta</taxon>
        <taxon>Tracheophyta</taxon>
        <taxon>Spermatophyta</taxon>
        <taxon>Magnoliopsida</taxon>
        <taxon>eudicotyledons</taxon>
        <taxon>Gunneridae</taxon>
        <taxon>Pentapetalae</taxon>
        <taxon>rosids</taxon>
        <taxon>Vitales</taxon>
        <taxon>Vitaceae</taxon>
        <taxon>Viteae</taxon>
        <taxon>Vitis</taxon>
    </lineage>
</organism>
<evidence type="ECO:0000313" key="3">
    <source>
        <dbReference type="Proteomes" id="UP001168098"/>
    </source>
</evidence>